<dbReference type="Proteomes" id="UP001208131">
    <property type="component" value="Unassembled WGS sequence"/>
</dbReference>
<protein>
    <submittedName>
        <fullName evidence="6">Right-handed parallel beta-helix repeat-containing protein</fullName>
    </submittedName>
</protein>
<evidence type="ECO:0000259" key="4">
    <source>
        <dbReference type="Pfam" id="PF12708"/>
    </source>
</evidence>
<dbReference type="InterPro" id="IPR051550">
    <property type="entry name" value="SCF-Subunits/Alg-Epimerases"/>
</dbReference>
<dbReference type="SMART" id="SM00710">
    <property type="entry name" value="PbH1"/>
    <property type="match status" value="14"/>
</dbReference>
<reference evidence="6 7" key="1">
    <citation type="journal article" date="2021" name="ISME Commun">
        <title>Automated analysis of genomic sequences facilitates high-throughput and comprehensive description of bacteria.</title>
        <authorList>
            <person name="Hitch T.C.A."/>
        </authorList>
    </citation>
    <scope>NUCLEOTIDE SEQUENCE [LARGE SCALE GENOMIC DNA]</scope>
    <source>
        <strain evidence="6 7">Sanger_31</strain>
    </source>
</reference>
<name>A0AAE3IG28_9FIRM</name>
<dbReference type="InterPro" id="IPR039448">
    <property type="entry name" value="Beta_helix"/>
</dbReference>
<dbReference type="InterPro" id="IPR006626">
    <property type="entry name" value="PbH1"/>
</dbReference>
<organism evidence="6 7">
    <name type="scientific">Hominimerdicola aceti</name>
    <dbReference type="NCBI Taxonomy" id="2981726"/>
    <lineage>
        <taxon>Bacteria</taxon>
        <taxon>Bacillati</taxon>
        <taxon>Bacillota</taxon>
        <taxon>Clostridia</taxon>
        <taxon>Eubacteriales</taxon>
        <taxon>Oscillospiraceae</taxon>
        <taxon>Hominimerdicola</taxon>
    </lineage>
</organism>
<dbReference type="Pfam" id="PF12708">
    <property type="entry name" value="Pect-lyase_RHGA_epim"/>
    <property type="match status" value="1"/>
</dbReference>
<evidence type="ECO:0000259" key="5">
    <source>
        <dbReference type="Pfam" id="PF13229"/>
    </source>
</evidence>
<evidence type="ECO:0000313" key="7">
    <source>
        <dbReference type="Proteomes" id="UP001208131"/>
    </source>
</evidence>
<comment type="pathway">
    <text evidence="1">Protein modification; protein ubiquitination.</text>
</comment>
<dbReference type="PANTHER" id="PTHR22990">
    <property type="entry name" value="F-BOX ONLY PROTEIN"/>
    <property type="match status" value="1"/>
</dbReference>
<keyword evidence="7" id="KW-1185">Reference proteome</keyword>
<sequence>MNIKGNRIISEKNVFRRIAALLTTLLLVITAIPEGFSTAITSVAEAADTAVTGAYFDTDGMEIVTYNVVNDFGADNTGNAMTEKQIQQALDAAQENSGQGIFTKVVIPKGTYLISSALVVYSGTWIYCEEGVEIKRCISYGPMLRCDNNGVGGYDGVKNVIVEGGLWNGNTDQWPNTADFSNIRFAHCRNILLKDMHVKNNENGHHMEIGGAADVTIEGCTFTGYTGYRKKEAIQLDCMNNSRVFAGYAPFDDTSCENVVIKNNLFSGVCRGLGSHSATLGIYYTDILIEGNVFENLDDVAMIMYNYKNCTITNNTITNCASGIEFKAMSSLPNNNFNPPVVKSMEEAVDGFEDDANSVISSNTISVSGDDKYGITSGIRLTGYEVKDNGVIPDYNFRVAGVKILENRIESNGTTIALNDAENCSIESNILVTKQDGVNYKDKNGLTLNECDNIKITDNYISGSARNGASVTDSSGNTLENNTIENVGMNGINIYNGSENNIASSNSVNSAKKHGIAVAANSSAVIKSNSISKAGDTGILIYNGSKGECSGNKVKNAVGHGIVFSKNASGKAASNTVSGAGKHGVLVTDHCGSVALSSNKISNSKQNGICVSNYSSSVSVNSNSISGSGKSGISVSSHSKASLKDNAVNGSKSAAVSKSADSSIILPKVSGLSVNSVNNTDIQISFSGRSTNKCGYEIYRKTGAKGKYSAVGTTAKGKFADGFFKANTDYYYKVRCYETVSGKRVYGGYSAEIKVRSATKRSVGKASVKVSDQVWTGKALKPAVTVKDGNVTLKKDMDYTVSYSANKGIGTAKVTVTGKGSYTGKITKTFKINPQGQSISAKGDKSGKKIAVTLAKHSSNSGYQVSYADNSGFKNSKSLWLSGNSKNKGTIKGLKSKKTYYVKARDYKTIGKTKVYGKWSAVKKVSI</sequence>
<dbReference type="InterPro" id="IPR012334">
    <property type="entry name" value="Pectin_lyas_fold"/>
</dbReference>
<dbReference type="NCBIfam" id="TIGR03804">
    <property type="entry name" value="para_beta_helix"/>
    <property type="match status" value="1"/>
</dbReference>
<keyword evidence="2" id="KW-0677">Repeat</keyword>
<dbReference type="PANTHER" id="PTHR22990:SF15">
    <property type="entry name" value="F-BOX ONLY PROTEIN 10"/>
    <property type="match status" value="1"/>
</dbReference>
<evidence type="ECO:0000256" key="3">
    <source>
        <dbReference type="ARBA" id="ARBA00022786"/>
    </source>
</evidence>
<dbReference type="InterPro" id="IPR011050">
    <property type="entry name" value="Pectin_lyase_fold/virulence"/>
</dbReference>
<dbReference type="InterPro" id="IPR024535">
    <property type="entry name" value="RHGA/B-epi-like_pectate_lyase"/>
</dbReference>
<evidence type="ECO:0000256" key="1">
    <source>
        <dbReference type="ARBA" id="ARBA00004906"/>
    </source>
</evidence>
<feature type="domain" description="Right handed beta helix" evidence="5">
    <location>
        <begin position="444"/>
        <end position="592"/>
    </location>
</feature>
<dbReference type="InterPro" id="IPR022441">
    <property type="entry name" value="Para_beta_helix_rpt-2"/>
</dbReference>
<feature type="domain" description="Rhamnogalacturonase A/B/Epimerase-like pectate lyase" evidence="4">
    <location>
        <begin position="67"/>
        <end position="325"/>
    </location>
</feature>
<dbReference type="SUPFAM" id="SSF51126">
    <property type="entry name" value="Pectin lyase-like"/>
    <property type="match status" value="3"/>
</dbReference>
<dbReference type="Gene3D" id="2.160.20.10">
    <property type="entry name" value="Single-stranded right-handed beta-helix, Pectin lyase-like"/>
    <property type="match status" value="2"/>
</dbReference>
<evidence type="ECO:0000256" key="2">
    <source>
        <dbReference type="ARBA" id="ARBA00022737"/>
    </source>
</evidence>
<keyword evidence="3" id="KW-0833">Ubl conjugation pathway</keyword>
<dbReference type="RefSeq" id="WP_267300580.1">
    <property type="nucleotide sequence ID" value="NZ_JAOQJZ010000003.1"/>
</dbReference>
<dbReference type="AlphaFoldDB" id="A0AAE3IG28"/>
<proteinExistence type="predicted"/>
<dbReference type="EMBL" id="JAOQJZ010000003">
    <property type="protein sequence ID" value="MCU6705175.1"/>
    <property type="molecule type" value="Genomic_DNA"/>
</dbReference>
<gene>
    <name evidence="6" type="ORF">OCV57_04445</name>
</gene>
<comment type="caution">
    <text evidence="6">The sequence shown here is derived from an EMBL/GenBank/DDBJ whole genome shotgun (WGS) entry which is preliminary data.</text>
</comment>
<dbReference type="Pfam" id="PF13229">
    <property type="entry name" value="Beta_helix"/>
    <property type="match status" value="1"/>
</dbReference>
<evidence type="ECO:0000313" key="6">
    <source>
        <dbReference type="EMBL" id="MCU6705175.1"/>
    </source>
</evidence>
<accession>A0AAE3IG28</accession>